<sequence>MNRAALVLKKAPFPAIMAAISFALFLMVYWLFTCESVEPYYFKSLIFAVPFICFGIIIFFTVKRKLGIDISKLKI</sequence>
<comment type="caution">
    <text evidence="2">The sequence shown here is derived from an EMBL/GenBank/DDBJ whole genome shotgun (WGS) entry which is preliminary data.</text>
</comment>
<dbReference type="STRING" id="1450648.CLORY_32910"/>
<evidence type="ECO:0000313" key="2">
    <source>
        <dbReference type="EMBL" id="OPJ59449.1"/>
    </source>
</evidence>
<protein>
    <submittedName>
        <fullName evidence="2">Uncharacterized protein</fullName>
    </submittedName>
</protein>
<keyword evidence="1" id="KW-1133">Transmembrane helix</keyword>
<evidence type="ECO:0000313" key="3">
    <source>
        <dbReference type="Proteomes" id="UP000190080"/>
    </source>
</evidence>
<dbReference type="RefSeq" id="WP_079426487.1">
    <property type="nucleotide sequence ID" value="NZ_MZGV01000044.1"/>
</dbReference>
<organism evidence="2 3">
    <name type="scientific">Clostridium oryzae</name>
    <dbReference type="NCBI Taxonomy" id="1450648"/>
    <lineage>
        <taxon>Bacteria</taxon>
        <taxon>Bacillati</taxon>
        <taxon>Bacillota</taxon>
        <taxon>Clostridia</taxon>
        <taxon>Eubacteriales</taxon>
        <taxon>Clostridiaceae</taxon>
        <taxon>Clostridium</taxon>
    </lineage>
</organism>
<reference evidence="2 3" key="1">
    <citation type="submission" date="2017-03" db="EMBL/GenBank/DDBJ databases">
        <title>Genome sequence of Clostridium oryzae DSM 28571.</title>
        <authorList>
            <person name="Poehlein A."/>
            <person name="Daniel R."/>
        </authorList>
    </citation>
    <scope>NUCLEOTIDE SEQUENCE [LARGE SCALE GENOMIC DNA]</scope>
    <source>
        <strain evidence="2 3">DSM 28571</strain>
    </source>
</reference>
<name>A0A1V4IHP5_9CLOT</name>
<keyword evidence="1" id="KW-0812">Transmembrane</keyword>
<keyword evidence="3" id="KW-1185">Reference proteome</keyword>
<dbReference type="Proteomes" id="UP000190080">
    <property type="component" value="Unassembled WGS sequence"/>
</dbReference>
<dbReference type="OrthoDB" id="1895591at2"/>
<gene>
    <name evidence="2" type="ORF">CLORY_32910</name>
</gene>
<accession>A0A1V4IHP5</accession>
<keyword evidence="1" id="KW-0472">Membrane</keyword>
<dbReference type="EMBL" id="MZGV01000044">
    <property type="protein sequence ID" value="OPJ59449.1"/>
    <property type="molecule type" value="Genomic_DNA"/>
</dbReference>
<feature type="transmembrane region" description="Helical" evidence="1">
    <location>
        <begin position="12"/>
        <end position="32"/>
    </location>
</feature>
<proteinExistence type="predicted"/>
<dbReference type="AlphaFoldDB" id="A0A1V4IHP5"/>
<feature type="transmembrane region" description="Helical" evidence="1">
    <location>
        <begin position="44"/>
        <end position="62"/>
    </location>
</feature>
<evidence type="ECO:0000256" key="1">
    <source>
        <dbReference type="SAM" id="Phobius"/>
    </source>
</evidence>